<evidence type="ECO:0000256" key="7">
    <source>
        <dbReference type="ARBA" id="ARBA00023136"/>
    </source>
</evidence>
<feature type="transmembrane region" description="Helical" evidence="9">
    <location>
        <begin position="97"/>
        <end position="119"/>
    </location>
</feature>
<feature type="transmembrane region" description="Helical" evidence="9">
    <location>
        <begin position="21"/>
        <end position="46"/>
    </location>
</feature>
<dbReference type="GO" id="GO:0022857">
    <property type="term" value="F:transmembrane transporter activity"/>
    <property type="evidence" value="ECO:0007669"/>
    <property type="project" value="UniProtKB-UniRule"/>
</dbReference>
<evidence type="ECO:0000256" key="4">
    <source>
        <dbReference type="ARBA" id="ARBA00022519"/>
    </source>
</evidence>
<gene>
    <name evidence="11" type="ORF">ATI53_105012</name>
</gene>
<organism evidence="11 12">
    <name type="scientific">Salipiger aestuarii</name>
    <dbReference type="NCBI Taxonomy" id="568098"/>
    <lineage>
        <taxon>Bacteria</taxon>
        <taxon>Pseudomonadati</taxon>
        <taxon>Pseudomonadota</taxon>
        <taxon>Alphaproteobacteria</taxon>
        <taxon>Rhodobacterales</taxon>
        <taxon>Roseobacteraceae</taxon>
        <taxon>Salipiger</taxon>
    </lineage>
</organism>
<dbReference type="GO" id="GO:0005886">
    <property type="term" value="C:plasma membrane"/>
    <property type="evidence" value="ECO:0007669"/>
    <property type="project" value="UniProtKB-SubCell"/>
</dbReference>
<dbReference type="InterPro" id="IPR007387">
    <property type="entry name" value="TRAP_DctQ"/>
</dbReference>
<reference evidence="11 12" key="1">
    <citation type="submission" date="2018-06" db="EMBL/GenBank/DDBJ databases">
        <title>Genomic Encyclopedia of Archaeal and Bacterial Type Strains, Phase II (KMG-II): from individual species to whole genera.</title>
        <authorList>
            <person name="Goeker M."/>
        </authorList>
    </citation>
    <scope>NUCLEOTIDE SEQUENCE [LARGE SCALE GENOMIC DNA]</scope>
    <source>
        <strain evidence="11 12">DSM 22011</strain>
    </source>
</reference>
<dbReference type="AlphaFoldDB" id="A0A327XT91"/>
<keyword evidence="5 9" id="KW-0812">Transmembrane</keyword>
<evidence type="ECO:0000256" key="8">
    <source>
        <dbReference type="ARBA" id="ARBA00038436"/>
    </source>
</evidence>
<dbReference type="PANTHER" id="PTHR35011:SF10">
    <property type="entry name" value="TRAP TRANSPORTER SMALL PERMEASE PROTEIN"/>
    <property type="match status" value="1"/>
</dbReference>
<comment type="similarity">
    <text evidence="8 9">Belongs to the TRAP transporter small permease family.</text>
</comment>
<dbReference type="GO" id="GO:0015740">
    <property type="term" value="P:C4-dicarboxylate transport"/>
    <property type="evidence" value="ECO:0007669"/>
    <property type="project" value="TreeGrafter"/>
</dbReference>
<dbReference type="RefSeq" id="WP_009503075.1">
    <property type="nucleotide sequence ID" value="NZ_LIGK01000052.1"/>
</dbReference>
<dbReference type="Proteomes" id="UP000249165">
    <property type="component" value="Unassembled WGS sequence"/>
</dbReference>
<accession>A0A327XT91</accession>
<evidence type="ECO:0000313" key="11">
    <source>
        <dbReference type="EMBL" id="RAK11287.1"/>
    </source>
</evidence>
<sequence length="166" mass="17443">MTAPAPDHGGRAPAGVMRVALAVMGGVLLMALMGLTVVDVVGRYIFDAPLIGATELTELLLAAVIFLGLPAVALAEEHVSVDLLTDRMPPWVQPWRLALAGVFSGVVLGLVTWRIWIYAGQIGAYGGLTNSLRLPIAPLGYFCAVCTGLGAVITALMPLARLRRRG</sequence>
<evidence type="ECO:0000256" key="3">
    <source>
        <dbReference type="ARBA" id="ARBA00022475"/>
    </source>
</evidence>
<comment type="function">
    <text evidence="9">Part of the tripartite ATP-independent periplasmic (TRAP) transport system.</text>
</comment>
<evidence type="ECO:0000256" key="9">
    <source>
        <dbReference type="RuleBase" id="RU369079"/>
    </source>
</evidence>
<dbReference type="Pfam" id="PF04290">
    <property type="entry name" value="DctQ"/>
    <property type="match status" value="1"/>
</dbReference>
<evidence type="ECO:0000313" key="12">
    <source>
        <dbReference type="Proteomes" id="UP000249165"/>
    </source>
</evidence>
<feature type="transmembrane region" description="Helical" evidence="9">
    <location>
        <begin position="139"/>
        <end position="160"/>
    </location>
</feature>
<comment type="subcellular location">
    <subcellularLocation>
        <location evidence="1 9">Cell inner membrane</location>
        <topology evidence="1 9">Multi-pass membrane protein</topology>
    </subcellularLocation>
</comment>
<keyword evidence="3" id="KW-1003">Cell membrane</keyword>
<evidence type="ECO:0000256" key="2">
    <source>
        <dbReference type="ARBA" id="ARBA00022448"/>
    </source>
</evidence>
<keyword evidence="6 9" id="KW-1133">Transmembrane helix</keyword>
<evidence type="ECO:0000256" key="6">
    <source>
        <dbReference type="ARBA" id="ARBA00022989"/>
    </source>
</evidence>
<keyword evidence="12" id="KW-1185">Reference proteome</keyword>
<keyword evidence="2 9" id="KW-0813">Transport</keyword>
<name>A0A327XT91_9RHOB</name>
<evidence type="ECO:0000256" key="1">
    <source>
        <dbReference type="ARBA" id="ARBA00004429"/>
    </source>
</evidence>
<comment type="caution">
    <text evidence="11">The sequence shown here is derived from an EMBL/GenBank/DDBJ whole genome shotgun (WGS) entry which is preliminary data.</text>
</comment>
<keyword evidence="7 9" id="KW-0472">Membrane</keyword>
<dbReference type="InterPro" id="IPR055348">
    <property type="entry name" value="DctQ"/>
</dbReference>
<dbReference type="OrthoDB" id="2877624at2"/>
<feature type="domain" description="Tripartite ATP-independent periplasmic transporters DctQ component" evidence="10">
    <location>
        <begin position="32"/>
        <end position="162"/>
    </location>
</feature>
<dbReference type="EMBL" id="QLMG01000050">
    <property type="protein sequence ID" value="RAK11287.1"/>
    <property type="molecule type" value="Genomic_DNA"/>
</dbReference>
<evidence type="ECO:0000256" key="5">
    <source>
        <dbReference type="ARBA" id="ARBA00022692"/>
    </source>
</evidence>
<dbReference type="PANTHER" id="PTHR35011">
    <property type="entry name" value="2,3-DIKETO-L-GULONATE TRAP TRANSPORTER SMALL PERMEASE PROTEIN YIAM"/>
    <property type="match status" value="1"/>
</dbReference>
<comment type="subunit">
    <text evidence="9">The complex comprises the extracytoplasmic solute receptor protein and the two transmembrane proteins.</text>
</comment>
<keyword evidence="4 9" id="KW-0997">Cell inner membrane</keyword>
<evidence type="ECO:0000259" key="10">
    <source>
        <dbReference type="Pfam" id="PF04290"/>
    </source>
</evidence>
<proteinExistence type="inferred from homology"/>
<protein>
    <recommendedName>
        <fullName evidence="9">TRAP transporter small permease protein</fullName>
    </recommendedName>
</protein>
<feature type="transmembrane region" description="Helical" evidence="9">
    <location>
        <begin position="58"/>
        <end position="76"/>
    </location>
</feature>